<sequence length="334" mass="38884">MYDIGLTAVIFLISSPEHFACIWFDWDEPWLYRGVRLTSPLSYSTQGVKNFMPMSSKTPYKHFLFQRIHLETPSMTSQESLPMNTLGLVGKREEVKTISIFFDKKDVSCEKHLKVQLNGHLKFRQGEKLVLNQQFQPLYQMKVDRSRQSKTLKEGALQWYIPKPSEFLEMSLEDLNMPPNTQVDHIACMIRNKTLERAFQQGDCICEAWISDSLLWLSCSFVHDFDYNLYLTVTFHFIQSGWENGCMPTRVRNGIYEGIGLRSQGFAGFTKLSRYDSMALSFSQICKFPMTISQEKPHNINLDNEYVWIKNGQGYTCLRQAERKYFELAGGYPQ</sequence>
<reference evidence="2" key="1">
    <citation type="journal article" date="2017" name="Genome Biol.">
        <title>Comparative genomics reveals high biological diversity and specific adaptations in the industrially and medically important fungal genus Aspergillus.</title>
        <authorList>
            <person name="de Vries R.P."/>
            <person name="Riley R."/>
            <person name="Wiebenga A."/>
            <person name="Aguilar-Osorio G."/>
            <person name="Amillis S."/>
            <person name="Uchima C.A."/>
            <person name="Anderluh G."/>
            <person name="Asadollahi M."/>
            <person name="Askin M."/>
            <person name="Barry K."/>
            <person name="Battaglia E."/>
            <person name="Bayram O."/>
            <person name="Benocci T."/>
            <person name="Braus-Stromeyer S.A."/>
            <person name="Caldana C."/>
            <person name="Canovas D."/>
            <person name="Cerqueira G.C."/>
            <person name="Chen F."/>
            <person name="Chen W."/>
            <person name="Choi C."/>
            <person name="Clum A."/>
            <person name="Dos Santos R.A."/>
            <person name="Damasio A.R."/>
            <person name="Diallinas G."/>
            <person name="Emri T."/>
            <person name="Fekete E."/>
            <person name="Flipphi M."/>
            <person name="Freyberg S."/>
            <person name="Gallo A."/>
            <person name="Gournas C."/>
            <person name="Habgood R."/>
            <person name="Hainaut M."/>
            <person name="Harispe M.L."/>
            <person name="Henrissat B."/>
            <person name="Hilden K.S."/>
            <person name="Hope R."/>
            <person name="Hossain A."/>
            <person name="Karabika E."/>
            <person name="Karaffa L."/>
            <person name="Karanyi Z."/>
            <person name="Krasevec N."/>
            <person name="Kuo A."/>
            <person name="Kusch H."/>
            <person name="LaButti K."/>
            <person name="Lagendijk E.L."/>
            <person name="Lapidus A."/>
            <person name="Levasseur A."/>
            <person name="Lindquist E."/>
            <person name="Lipzen A."/>
            <person name="Logrieco A.F."/>
            <person name="MacCabe A."/>
            <person name="Maekelae M.R."/>
            <person name="Malavazi I."/>
            <person name="Melin P."/>
            <person name="Meyer V."/>
            <person name="Mielnichuk N."/>
            <person name="Miskei M."/>
            <person name="Molnar A.P."/>
            <person name="Mule G."/>
            <person name="Ngan C.Y."/>
            <person name="Orejas M."/>
            <person name="Orosz E."/>
            <person name="Ouedraogo J.P."/>
            <person name="Overkamp K.M."/>
            <person name="Park H.-S."/>
            <person name="Perrone G."/>
            <person name="Piumi F."/>
            <person name="Punt P.J."/>
            <person name="Ram A.F."/>
            <person name="Ramon A."/>
            <person name="Rauscher S."/>
            <person name="Record E."/>
            <person name="Riano-Pachon D.M."/>
            <person name="Robert V."/>
            <person name="Roehrig J."/>
            <person name="Ruller R."/>
            <person name="Salamov A."/>
            <person name="Salih N.S."/>
            <person name="Samson R.A."/>
            <person name="Sandor E."/>
            <person name="Sanguinetti M."/>
            <person name="Schuetze T."/>
            <person name="Sepcic K."/>
            <person name="Shelest E."/>
            <person name="Sherlock G."/>
            <person name="Sophianopoulou V."/>
            <person name="Squina F.M."/>
            <person name="Sun H."/>
            <person name="Susca A."/>
            <person name="Todd R.B."/>
            <person name="Tsang A."/>
            <person name="Unkles S.E."/>
            <person name="van de Wiele N."/>
            <person name="van Rossen-Uffink D."/>
            <person name="Oliveira J.V."/>
            <person name="Vesth T.C."/>
            <person name="Visser J."/>
            <person name="Yu J.-H."/>
            <person name="Zhou M."/>
            <person name="Andersen M.R."/>
            <person name="Archer D.B."/>
            <person name="Baker S.E."/>
            <person name="Benoit I."/>
            <person name="Brakhage A.A."/>
            <person name="Braus G.H."/>
            <person name="Fischer R."/>
            <person name="Frisvad J.C."/>
            <person name="Goldman G.H."/>
            <person name="Houbraken J."/>
            <person name="Oakley B."/>
            <person name="Pocsi I."/>
            <person name="Scazzocchio C."/>
            <person name="Seiboth B."/>
            <person name="vanKuyk P.A."/>
            <person name="Wortman J."/>
            <person name="Dyer P.S."/>
            <person name="Grigoriev I.V."/>
        </authorList>
    </citation>
    <scope>NUCLEOTIDE SEQUENCE [LARGE SCALE GENOMIC DNA]</scope>
    <source>
        <strain evidence="2">CBS 106.47</strain>
    </source>
</reference>
<evidence type="ECO:0000313" key="2">
    <source>
        <dbReference type="Proteomes" id="UP000184063"/>
    </source>
</evidence>
<dbReference type="VEuPathDB" id="FungiDB:ASPFODRAFT_709054"/>
<dbReference type="AlphaFoldDB" id="A0A1M3SZM2"/>
<name>A0A1M3SZM2_ASPLC</name>
<dbReference type="Proteomes" id="UP000184063">
    <property type="component" value="Unassembled WGS sequence"/>
</dbReference>
<organism evidence="1 2">
    <name type="scientific">Aspergillus luchuensis (strain CBS 106.47)</name>
    <dbReference type="NCBI Taxonomy" id="1137211"/>
    <lineage>
        <taxon>Eukaryota</taxon>
        <taxon>Fungi</taxon>
        <taxon>Dikarya</taxon>
        <taxon>Ascomycota</taxon>
        <taxon>Pezizomycotina</taxon>
        <taxon>Eurotiomycetes</taxon>
        <taxon>Eurotiomycetidae</taxon>
        <taxon>Eurotiales</taxon>
        <taxon>Aspergillaceae</taxon>
        <taxon>Aspergillus</taxon>
        <taxon>Aspergillus subgen. Circumdati</taxon>
    </lineage>
</organism>
<evidence type="ECO:0000313" key="1">
    <source>
        <dbReference type="EMBL" id="OJZ79969.1"/>
    </source>
</evidence>
<gene>
    <name evidence="1" type="ORF">ASPFODRAFT_709054</name>
</gene>
<proteinExistence type="predicted"/>
<protein>
    <submittedName>
        <fullName evidence="1">Uncharacterized protein</fullName>
    </submittedName>
</protein>
<dbReference type="EMBL" id="KV878264">
    <property type="protein sequence ID" value="OJZ79969.1"/>
    <property type="molecule type" value="Genomic_DNA"/>
</dbReference>
<accession>A0A1M3SZM2</accession>